<evidence type="ECO:0000256" key="1">
    <source>
        <dbReference type="ARBA" id="ARBA00004173"/>
    </source>
</evidence>
<dbReference type="GO" id="GO:0016226">
    <property type="term" value="P:iron-sulfur cluster assembly"/>
    <property type="evidence" value="ECO:0007669"/>
    <property type="project" value="TreeGrafter"/>
</dbReference>
<proteinExistence type="predicted"/>
<keyword evidence="6" id="KW-1185">Reference proteome</keyword>
<evidence type="ECO:0000313" key="6">
    <source>
        <dbReference type="Proteomes" id="UP000232323"/>
    </source>
</evidence>
<dbReference type="Gene3D" id="2.40.30.160">
    <property type="match status" value="1"/>
</dbReference>
<dbReference type="SUPFAM" id="SSF103025">
    <property type="entry name" value="Folate-binding domain"/>
    <property type="match status" value="2"/>
</dbReference>
<name>A0A250XCW1_9CHLO</name>
<dbReference type="NCBIfam" id="TIGR03317">
    <property type="entry name" value="ygfZ_signature"/>
    <property type="match status" value="1"/>
</dbReference>
<dbReference type="InterPro" id="IPR027266">
    <property type="entry name" value="TrmE/GcvT-like"/>
</dbReference>
<evidence type="ECO:0000259" key="4">
    <source>
        <dbReference type="Pfam" id="PF25455"/>
    </source>
</evidence>
<evidence type="ECO:0000256" key="2">
    <source>
        <dbReference type="ARBA" id="ARBA00022946"/>
    </source>
</evidence>
<dbReference type="EMBL" id="BEGY01000058">
    <property type="protein sequence ID" value="GAX80928.1"/>
    <property type="molecule type" value="Genomic_DNA"/>
</dbReference>
<feature type="domain" description="CAF17 C-terminal" evidence="4">
    <location>
        <begin position="280"/>
        <end position="374"/>
    </location>
</feature>
<gene>
    <name evidence="5" type="ORF">CEUSTIGMA_g8363.t1</name>
</gene>
<accession>A0A250XCW1</accession>
<reference evidence="5 6" key="1">
    <citation type="submission" date="2017-08" db="EMBL/GenBank/DDBJ databases">
        <title>Acidophilic green algal genome provides insights into adaptation to an acidic environment.</title>
        <authorList>
            <person name="Hirooka S."/>
            <person name="Hirose Y."/>
            <person name="Kanesaki Y."/>
            <person name="Higuchi S."/>
            <person name="Fujiwara T."/>
            <person name="Onuma R."/>
            <person name="Era A."/>
            <person name="Ohbayashi R."/>
            <person name="Uzuka A."/>
            <person name="Nozaki H."/>
            <person name="Yoshikawa H."/>
            <person name="Miyagishima S.Y."/>
        </authorList>
    </citation>
    <scope>NUCLEOTIDE SEQUENCE [LARGE SCALE GENOMIC DNA]</scope>
    <source>
        <strain evidence="5 6">NIES-2499</strain>
    </source>
</reference>
<dbReference type="Gene3D" id="3.30.1360.120">
    <property type="entry name" value="Probable tRNA modification gtpase trme, domain 1"/>
    <property type="match status" value="1"/>
</dbReference>
<evidence type="ECO:0000256" key="3">
    <source>
        <dbReference type="ARBA" id="ARBA00023128"/>
    </source>
</evidence>
<dbReference type="InterPro" id="IPR057460">
    <property type="entry name" value="CAF17_C"/>
</dbReference>
<dbReference type="GO" id="GO:0005759">
    <property type="term" value="C:mitochondrial matrix"/>
    <property type="evidence" value="ECO:0007669"/>
    <property type="project" value="TreeGrafter"/>
</dbReference>
<dbReference type="InterPro" id="IPR017703">
    <property type="entry name" value="YgfZ/GCV_T_CS"/>
</dbReference>
<dbReference type="PANTHER" id="PTHR22602">
    <property type="entry name" value="TRANSFERASE CAF17, MITOCHONDRIAL-RELATED"/>
    <property type="match status" value="1"/>
</dbReference>
<protein>
    <recommendedName>
        <fullName evidence="4">CAF17 C-terminal domain-containing protein</fullName>
    </recommendedName>
</protein>
<keyword evidence="2" id="KW-0809">Transit peptide</keyword>
<comment type="subcellular location">
    <subcellularLocation>
        <location evidence="1">Mitochondrion</location>
    </subcellularLocation>
</comment>
<organism evidence="5 6">
    <name type="scientific">Chlamydomonas eustigma</name>
    <dbReference type="NCBI Taxonomy" id="1157962"/>
    <lineage>
        <taxon>Eukaryota</taxon>
        <taxon>Viridiplantae</taxon>
        <taxon>Chlorophyta</taxon>
        <taxon>core chlorophytes</taxon>
        <taxon>Chlorophyceae</taxon>
        <taxon>CS clade</taxon>
        <taxon>Chlamydomonadales</taxon>
        <taxon>Chlamydomonadaceae</taxon>
        <taxon>Chlamydomonas</taxon>
    </lineage>
</organism>
<dbReference type="OrthoDB" id="191995at2759"/>
<dbReference type="AlphaFoldDB" id="A0A250XCW1"/>
<dbReference type="InterPro" id="IPR045179">
    <property type="entry name" value="YgfZ/GcvT"/>
</dbReference>
<dbReference type="Proteomes" id="UP000232323">
    <property type="component" value="Unassembled WGS sequence"/>
</dbReference>
<sequence>MLHTLIRSFISTFHSQLRSLTTSTSPTSLNVHCLNATRSVLRVNGDDCLHFLQGLITNDTRQLMASVLSPKGKLLHDVFLYQEPGLELPSTNRVLMEVDSEGKKDMLDILTRYKLRRQIVIEDVCDTFLVWAKTKSELLTMGVAEREPSSTPSLPTVRSRVSVQGGVTGGWSVDPRLPELGWRGVFKVGDVEVGDPSSSDPQGIAAYRRTRYHHGVAEGMQEMISGNSLPLEFNLDVLNGVSNSLPLEFNLDVLNGISYTKGCYVGQERISFSHFRGIIRRRCIPFRISQPSLLNADLPILIEPGSMVRLLGPSEEQVAGTVLAVEGNVGLALLKLSHVKQVADQHEGRLLVSATDGIMGPDACELQPFRPHWWLPEWGQEETGSAK</sequence>
<dbReference type="STRING" id="1157962.A0A250XCW1"/>
<evidence type="ECO:0000313" key="5">
    <source>
        <dbReference type="EMBL" id="GAX80928.1"/>
    </source>
</evidence>
<comment type="caution">
    <text evidence="5">The sequence shown here is derived from an EMBL/GenBank/DDBJ whole genome shotgun (WGS) entry which is preliminary data.</text>
</comment>
<dbReference type="Pfam" id="PF25455">
    <property type="entry name" value="Beta-barrel_CAF17_C"/>
    <property type="match status" value="1"/>
</dbReference>
<keyword evidence="3" id="KW-0496">Mitochondrion</keyword>
<dbReference type="PANTHER" id="PTHR22602:SF0">
    <property type="entry name" value="TRANSFERASE CAF17, MITOCHONDRIAL-RELATED"/>
    <property type="match status" value="1"/>
</dbReference>